<protein>
    <recommendedName>
        <fullName evidence="5">Immunoglobulin domain-containing protein</fullName>
    </recommendedName>
</protein>
<feature type="domain" description="Immunoglobulin" evidence="5">
    <location>
        <begin position="137"/>
        <end position="239"/>
    </location>
</feature>
<feature type="signal peptide" evidence="4">
    <location>
        <begin position="1"/>
        <end position="19"/>
    </location>
</feature>
<dbReference type="PANTHER" id="PTHR21063:SF4">
    <property type="entry name" value="CD48 ANTIGEN-RELATED"/>
    <property type="match status" value="1"/>
</dbReference>
<dbReference type="EMBL" id="JAAMOB010000022">
    <property type="protein sequence ID" value="KAF4097425.1"/>
    <property type="molecule type" value="Genomic_DNA"/>
</dbReference>
<dbReference type="SUPFAM" id="SSF48726">
    <property type="entry name" value="Immunoglobulin"/>
    <property type="match status" value="2"/>
</dbReference>
<feature type="chain" id="PRO_5029711474" description="Immunoglobulin domain-containing protein" evidence="4">
    <location>
        <begin position="20"/>
        <end position="552"/>
    </location>
</feature>
<keyword evidence="7" id="KW-1185">Reference proteome</keyword>
<keyword evidence="3" id="KW-0472">Membrane</keyword>
<reference evidence="6 7" key="1">
    <citation type="submission" date="2020-04" db="EMBL/GenBank/DDBJ databases">
        <title>Chromosome-level genome assembly of a cyprinid fish Onychostoma macrolepis by integration of Nanopore Sequencing, Bionano and Hi-C technology.</title>
        <authorList>
            <person name="Wang D."/>
        </authorList>
    </citation>
    <scope>NUCLEOTIDE SEQUENCE [LARGE SCALE GENOMIC DNA]</scope>
    <source>
        <strain evidence="6">SWU-2019</strain>
        <tissue evidence="6">Muscle</tissue>
    </source>
</reference>
<evidence type="ECO:0000256" key="1">
    <source>
        <dbReference type="SAM" id="Coils"/>
    </source>
</evidence>
<dbReference type="Gene3D" id="2.60.40.10">
    <property type="entry name" value="Immunoglobulins"/>
    <property type="match status" value="2"/>
</dbReference>
<proteinExistence type="predicted"/>
<keyword evidence="1" id="KW-0175">Coiled coil</keyword>
<feature type="compositionally biased region" description="Basic and acidic residues" evidence="2">
    <location>
        <begin position="443"/>
        <end position="471"/>
    </location>
</feature>
<feature type="region of interest" description="Disordered" evidence="2">
    <location>
        <begin position="487"/>
        <end position="552"/>
    </location>
</feature>
<evidence type="ECO:0000256" key="2">
    <source>
        <dbReference type="SAM" id="MobiDB-lite"/>
    </source>
</evidence>
<evidence type="ECO:0000313" key="7">
    <source>
        <dbReference type="Proteomes" id="UP000579812"/>
    </source>
</evidence>
<keyword evidence="3" id="KW-0812">Transmembrane</keyword>
<accession>A0A7J6BSY8</accession>
<dbReference type="AlphaFoldDB" id="A0A7J6BSY8"/>
<dbReference type="Proteomes" id="UP000579812">
    <property type="component" value="Unassembled WGS sequence"/>
</dbReference>
<dbReference type="InterPro" id="IPR013783">
    <property type="entry name" value="Ig-like_fold"/>
</dbReference>
<name>A0A7J6BSY8_9TELE</name>
<keyword evidence="4" id="KW-0732">Signal</keyword>
<organism evidence="6 7">
    <name type="scientific">Onychostoma macrolepis</name>
    <dbReference type="NCBI Taxonomy" id="369639"/>
    <lineage>
        <taxon>Eukaryota</taxon>
        <taxon>Metazoa</taxon>
        <taxon>Chordata</taxon>
        <taxon>Craniata</taxon>
        <taxon>Vertebrata</taxon>
        <taxon>Euteleostomi</taxon>
        <taxon>Actinopterygii</taxon>
        <taxon>Neopterygii</taxon>
        <taxon>Teleostei</taxon>
        <taxon>Ostariophysi</taxon>
        <taxon>Cypriniformes</taxon>
        <taxon>Cyprinidae</taxon>
        <taxon>Acrossocheilinae</taxon>
        <taxon>Onychostoma</taxon>
    </lineage>
</organism>
<feature type="compositionally biased region" description="Basic and acidic residues" evidence="2">
    <location>
        <begin position="515"/>
        <end position="536"/>
    </location>
</feature>
<sequence length="552" mass="62026">MKIVILMFLSIFVIDGVFGVDPDGVKTVIEGDSLTVQTGFTEMQKDGLTEWKFNNTNIATINKGTGKVEYSDDKLMKMFSGRLNLDQAGFLTIWNIRIKHSGEYKVESTSSVGTKSKTFKVIVEESPLKSVEDKDEIKVLSATKGSSETLHTDAELQKHDLILWRFGAEGSLIAKGDTEDNHTAYYDGDDGRFRGRLEMDSKTGSLTITDLETEHTGEFRLKIISDRRIVFKRFTVTVSGLSPGAVAGICIGVLLIAAAAVAAGVMIYCRSDHFKLKNLMSKVSKQLEQMSKMTKQLEQMTKTNEKDLAKISVQINKMDEVNVSGNEKQELYGKLKLMSEDYEKALPKISKQLARLREQKIPERLFELSEQVNQLNDTETSQQEICADIPQEETPRPEIRDGERERFIVVEETAISKAFGAAKILRDSQGRKSIAIRAEDDEVHTHDDVKISEQETSEETPRSEIREGERERIMYVEETPISKVLGTDKRLRDRQGKKSIVIHKTNTEDAAVETHGSDGKAPENELKEESTGKEVNEETALMSQKEEDEPNE</sequence>
<feature type="region of interest" description="Disordered" evidence="2">
    <location>
        <begin position="437"/>
        <end position="471"/>
    </location>
</feature>
<dbReference type="PANTHER" id="PTHR21063">
    <property type="entry name" value="LFA-3"/>
    <property type="match status" value="1"/>
</dbReference>
<evidence type="ECO:0000256" key="3">
    <source>
        <dbReference type="SAM" id="Phobius"/>
    </source>
</evidence>
<gene>
    <name evidence="6" type="ORF">G5714_021433</name>
</gene>
<dbReference type="SMART" id="SM00409">
    <property type="entry name" value="IG"/>
    <property type="match status" value="2"/>
</dbReference>
<keyword evidence="3" id="KW-1133">Transmembrane helix</keyword>
<evidence type="ECO:0000256" key="4">
    <source>
        <dbReference type="SAM" id="SignalP"/>
    </source>
</evidence>
<dbReference type="InterPro" id="IPR003599">
    <property type="entry name" value="Ig_sub"/>
</dbReference>
<feature type="coiled-coil region" evidence="1">
    <location>
        <begin position="276"/>
        <end position="303"/>
    </location>
</feature>
<comment type="caution">
    <text evidence="6">The sequence shown here is derived from an EMBL/GenBank/DDBJ whole genome shotgun (WGS) entry which is preliminary data.</text>
</comment>
<feature type="transmembrane region" description="Helical" evidence="3">
    <location>
        <begin position="245"/>
        <end position="269"/>
    </location>
</feature>
<evidence type="ECO:0000259" key="5">
    <source>
        <dbReference type="SMART" id="SM00409"/>
    </source>
</evidence>
<dbReference type="InterPro" id="IPR036179">
    <property type="entry name" value="Ig-like_dom_sf"/>
</dbReference>
<feature type="domain" description="Immunoglobulin" evidence="5">
    <location>
        <begin position="23"/>
        <end position="124"/>
    </location>
</feature>
<feature type="compositionally biased region" description="Basic and acidic residues" evidence="2">
    <location>
        <begin position="487"/>
        <end position="496"/>
    </location>
</feature>
<evidence type="ECO:0000313" key="6">
    <source>
        <dbReference type="EMBL" id="KAF4097425.1"/>
    </source>
</evidence>